<sequence>MARNGTAKLGQPPGLPVRPAGVEAPPGRMYVGVSRAPIDAASFLAPISPRTNSGASAGPTPSPSPAPSASAVSWVTGPTLPLLPPRPGTPSFSVSSVTAGTSAGEDEERGGIAPADQQAPPSRVQISHRGSPFSQFSLPPDLAAADLSRAALEDTVEELFFSEEGKGEIHVLVADRIKVPVGAKNKREERTLAIARDWCGAFALLVMSGAKKKLKIEGSYPLLDGFMVECADGSGIPAQFSMAAAAAMALGGTNSPNPMMAAGGSVMGLPLSTGASVMSEVPSDEEDGPPPPPGSLVRFLLNVDDMRWEAEATTRARDRLLRGLQWSFAWMEAHAPTKAARILQRVACVEFASLFDPPSPESQANPDRLLQACLAQPPPTAPPRARLDALTRLRKACVPSLSRTLPWPRSVAHPWLCLVGPPRQRITEGILAAMKPPQSSAQLWRILDCVEQLLKVLTRPPATAASFSERFQRAIAAMGTLEGHIAQRAAELVEDLNAAEAAWVTWQGRQALNDVPFEDWFLAPDKRGQQQPVKDKRMQPFVKYGWKEGTYLAVVMYSTRDRQILVDANGVLPSVCIQEQTPGMLPNGQQHPDMLWALQYGMQDEGDLPVKKEKDLPKEPFRVAFKQGVALLRQRLATRNIGALYDQPIFMPTTNSLVFFTVRGLSEAVRVGAKEKFEWAAGLPLEHLLYQYYMGISKMARLEHLSTHFIKGNRFIETLIQYQTAVADPLPRGVHVALVNFLSDLNGIQVLSRERERWCVPTVLVQRQPITAQEWAWVQSIPLRAKQGLPLVDEGREGKDTFETRFLRAVGQLKSELGLADLGCVYDRELLAVDERDSIFVIPFVAQSESRDLPAGLADQYLWRPLECFEVLHSLVFLPTLYGAYLGRVGALTETLLSLADQDGSRREIEGRLEGLEKMWSPMQWLMRLFAWASSGLQPLVDLSPNQAGRNPYDVVAEVAPLAAAVNTLAILRNAMVEARNRPWDELERAVQRVELTMEQQLRKPEVQAVALHVEDVQPFVPFPGDPEELKASTVPPMESVRVTFGLADLLQPTHTEQAETEIMCDLLVNQLVEDVLVRAVDHPELSAVEDAVRSMVEVVECIDDLVQEVSWQELRRDTEEKLDEDRRRFAEELERLFGQPLPTFDLANDHPPVQVGDSEVILDDLTSPFAASIRALALDFSSLVQAILETTDIADTVVDLAEVVDHVRDLSRTAAQRCRATQRHMHPQPQPSQPPSHPPRNRGHSRKHADLGPRNTDRSEAQPSQVAISLPELVEQHLMQQQQQQQQDQEQPGQEQQMIEAQEEELSAARRTMPSSLGGELAPQSEGQEGLGQSTNAIVTAMHKQRRRQASLARKNRDYLASIRKGGAASPRASKQLPGNMSQRAALLPAPSVQSDEAPLTNRSAASTVQEVCAPGAFSTLCHATAAAPGRTLSETGTKSRPRGIRSKSPSDKQPHGVNISRGFEVRPEDDAEGWVRLMGGDGSICELSRAQGALCRHQMPLPHPGARWECPTLGASTLGLVGAYLAWLLPSPAQRSQLQQLIRAEGLPDEAPLPPQPLPPEVAAVLGSAPGTENELWLLFEAADMLQIPGLLLGCASAAARVAETEPPPKEDMTGASEARLRRALLDCFLMGWEAGALADACAAAQPAVEAFVEDTLWYGRFYNDLERAESDEGPIPDSVTLIARHRGRWKAEYAEVRISSQLVGSVDDLEEEELALWARHLGPAVRHLDLRGVPDGSVLAVVSETCPGLTSIDLTGIRKGLTDDLIAQLVDAAPNLRLLKLTGSNLGPGSEIVGLIPSVAPDLVVQV</sequence>
<feature type="compositionally biased region" description="Basic and acidic residues" evidence="2">
    <location>
        <begin position="1249"/>
        <end position="1261"/>
    </location>
</feature>
<evidence type="ECO:0000313" key="5">
    <source>
        <dbReference type="Proteomes" id="UP001141327"/>
    </source>
</evidence>
<comment type="caution">
    <text evidence="4">The sequence shown here is derived from an EMBL/GenBank/DDBJ whole genome shotgun (WGS) entry which is preliminary data.</text>
</comment>
<reference evidence="4" key="1">
    <citation type="journal article" date="2022" name="bioRxiv">
        <title>Genomics of Preaxostyla Flagellates Illuminates Evolutionary Transitions and the Path Towards Mitochondrial Loss.</title>
        <authorList>
            <person name="Novak L.V.F."/>
            <person name="Treitli S.C."/>
            <person name="Pyrih J."/>
            <person name="Halakuc P."/>
            <person name="Pipaliya S.V."/>
            <person name="Vacek V."/>
            <person name="Brzon O."/>
            <person name="Soukal P."/>
            <person name="Eme L."/>
            <person name="Dacks J.B."/>
            <person name="Karnkowska A."/>
            <person name="Elias M."/>
            <person name="Hampl V."/>
        </authorList>
    </citation>
    <scope>NUCLEOTIDE SEQUENCE</scope>
    <source>
        <strain evidence="4">RCP-MX</strain>
    </source>
</reference>
<feature type="compositionally biased region" description="Low complexity" evidence="2">
    <location>
        <begin position="1278"/>
        <end position="1301"/>
    </location>
</feature>
<feature type="compositionally biased region" description="Low complexity" evidence="2">
    <location>
        <begin position="67"/>
        <end position="80"/>
    </location>
</feature>
<name>A0ABQ8UWC7_9EUKA</name>
<feature type="coiled-coil region" evidence="1">
    <location>
        <begin position="962"/>
        <end position="1004"/>
    </location>
</feature>
<feature type="domain" description="PH" evidence="3">
    <location>
        <begin position="148"/>
        <end position="225"/>
    </location>
</feature>
<accession>A0ABQ8UWC7</accession>
<dbReference type="InterPro" id="IPR059094">
    <property type="entry name" value="PH_36_euk"/>
</dbReference>
<dbReference type="InterPro" id="IPR032675">
    <property type="entry name" value="LRR_dom_sf"/>
</dbReference>
<feature type="region of interest" description="Disordered" evidence="2">
    <location>
        <begin position="1278"/>
        <end position="1332"/>
    </location>
</feature>
<evidence type="ECO:0000313" key="4">
    <source>
        <dbReference type="EMBL" id="KAJ4463178.1"/>
    </source>
</evidence>
<gene>
    <name evidence="4" type="ORF">PAPYR_466</name>
</gene>
<feature type="compositionally biased region" description="Pro residues" evidence="2">
    <location>
        <begin position="1229"/>
        <end position="1239"/>
    </location>
</feature>
<evidence type="ECO:0000256" key="1">
    <source>
        <dbReference type="SAM" id="Coils"/>
    </source>
</evidence>
<dbReference type="Proteomes" id="UP001141327">
    <property type="component" value="Unassembled WGS sequence"/>
</dbReference>
<feature type="region of interest" description="Disordered" evidence="2">
    <location>
        <begin position="46"/>
        <end position="129"/>
    </location>
</feature>
<feature type="compositionally biased region" description="Polar residues" evidence="2">
    <location>
        <begin position="91"/>
        <end position="101"/>
    </location>
</feature>
<evidence type="ECO:0000259" key="3">
    <source>
        <dbReference type="Pfam" id="PF26278"/>
    </source>
</evidence>
<feature type="region of interest" description="Disordered" evidence="2">
    <location>
        <begin position="1430"/>
        <end position="1467"/>
    </location>
</feature>
<organism evidence="4 5">
    <name type="scientific">Paratrimastix pyriformis</name>
    <dbReference type="NCBI Taxonomy" id="342808"/>
    <lineage>
        <taxon>Eukaryota</taxon>
        <taxon>Metamonada</taxon>
        <taxon>Preaxostyla</taxon>
        <taxon>Paratrimastigidae</taxon>
        <taxon>Paratrimastix</taxon>
    </lineage>
</organism>
<feature type="region of interest" description="Disordered" evidence="2">
    <location>
        <begin position="1"/>
        <end position="29"/>
    </location>
</feature>
<keyword evidence="5" id="KW-1185">Reference proteome</keyword>
<dbReference type="Pfam" id="PF26278">
    <property type="entry name" value="PH_36"/>
    <property type="match status" value="1"/>
</dbReference>
<proteinExistence type="predicted"/>
<dbReference type="Gene3D" id="3.80.10.10">
    <property type="entry name" value="Ribonuclease Inhibitor"/>
    <property type="match status" value="1"/>
</dbReference>
<dbReference type="EMBL" id="JAPMOS010000001">
    <property type="protein sequence ID" value="KAJ4463178.1"/>
    <property type="molecule type" value="Genomic_DNA"/>
</dbReference>
<keyword evidence="1" id="KW-0175">Coiled coil</keyword>
<evidence type="ECO:0000256" key="2">
    <source>
        <dbReference type="SAM" id="MobiDB-lite"/>
    </source>
</evidence>
<feature type="region of interest" description="Disordered" evidence="2">
    <location>
        <begin position="1217"/>
        <end position="1265"/>
    </location>
</feature>
<protein>
    <submittedName>
        <fullName evidence="4">Heterotrimeric G-protein</fullName>
    </submittedName>
</protein>